<reference evidence="2" key="1">
    <citation type="journal article" date="2019" name="Int. J. Syst. Evol. Microbiol.">
        <title>The Global Catalogue of Microorganisms (GCM) 10K type strain sequencing project: providing services to taxonomists for standard genome sequencing and annotation.</title>
        <authorList>
            <consortium name="The Broad Institute Genomics Platform"/>
            <consortium name="The Broad Institute Genome Sequencing Center for Infectious Disease"/>
            <person name="Wu L."/>
            <person name="Ma J."/>
        </authorList>
    </citation>
    <scope>NUCLEOTIDE SEQUENCE [LARGE SCALE GENOMIC DNA]</scope>
    <source>
        <strain evidence="2">CCUG 62945</strain>
    </source>
</reference>
<evidence type="ECO:0000313" key="2">
    <source>
        <dbReference type="Proteomes" id="UP001596473"/>
    </source>
</evidence>
<keyword evidence="2" id="KW-1185">Reference proteome</keyword>
<dbReference type="Proteomes" id="UP001596473">
    <property type="component" value="Unassembled WGS sequence"/>
</dbReference>
<comment type="caution">
    <text evidence="1">The sequence shown here is derived from an EMBL/GenBank/DDBJ whole genome shotgun (WGS) entry which is preliminary data.</text>
</comment>
<dbReference type="EMBL" id="JBHTBQ010000033">
    <property type="protein sequence ID" value="MFC7421335.1"/>
    <property type="molecule type" value="Genomic_DNA"/>
</dbReference>
<protein>
    <submittedName>
        <fullName evidence="1">Uncharacterized protein</fullName>
    </submittedName>
</protein>
<accession>A0ABW2R5K3</accession>
<proteinExistence type="predicted"/>
<organism evidence="1 2">
    <name type="scientific">Iodobacter arcticus</name>
    <dbReference type="NCBI Taxonomy" id="590593"/>
    <lineage>
        <taxon>Bacteria</taxon>
        <taxon>Pseudomonadati</taxon>
        <taxon>Pseudomonadota</taxon>
        <taxon>Betaproteobacteria</taxon>
        <taxon>Neisseriales</taxon>
        <taxon>Chitinibacteraceae</taxon>
        <taxon>Iodobacter</taxon>
    </lineage>
</organism>
<gene>
    <name evidence="1" type="ORF">ACFQNF_15835</name>
</gene>
<dbReference type="RefSeq" id="WP_380188893.1">
    <property type="nucleotide sequence ID" value="NZ_JBHTBQ010000033.1"/>
</dbReference>
<sequence>MDYKAQRYNIMQTVKVYNFRVSNINTDERLEAKGKATREMIESHPNEWEIIEDTEETIDINLLNKNGRYHNNK</sequence>
<name>A0ABW2R5K3_9NEIS</name>
<evidence type="ECO:0000313" key="1">
    <source>
        <dbReference type="EMBL" id="MFC7421335.1"/>
    </source>
</evidence>